<dbReference type="Pfam" id="PF01381">
    <property type="entry name" value="HTH_3"/>
    <property type="match status" value="1"/>
</dbReference>
<proteinExistence type="predicted"/>
<sequence>MFVRFITGDDLRRARLSVNNSTKEMAKKVGVSRVTLEKWEQGIGQPKVNQALEILVYCHLDIQPLLNQLAALKELFSAYQDEEINKPNTRRASKKKNHLKQAKNLTDNTKNEESNHADENINNK</sequence>
<accession>A0ABY7VAE0</accession>
<evidence type="ECO:0000259" key="2">
    <source>
        <dbReference type="PROSITE" id="PS50943"/>
    </source>
</evidence>
<evidence type="ECO:0000256" key="1">
    <source>
        <dbReference type="SAM" id="MobiDB-lite"/>
    </source>
</evidence>
<dbReference type="SMART" id="SM00530">
    <property type="entry name" value="HTH_XRE"/>
    <property type="match status" value="1"/>
</dbReference>
<organism evidence="3 4">
    <name type="scientific">Thalassomonas haliotis</name>
    <dbReference type="NCBI Taxonomy" id="485448"/>
    <lineage>
        <taxon>Bacteria</taxon>
        <taxon>Pseudomonadati</taxon>
        <taxon>Pseudomonadota</taxon>
        <taxon>Gammaproteobacteria</taxon>
        <taxon>Alteromonadales</taxon>
        <taxon>Colwelliaceae</taxon>
        <taxon>Thalassomonas</taxon>
    </lineage>
</organism>
<dbReference type="EMBL" id="CP059693">
    <property type="protein sequence ID" value="WDE10624.1"/>
    <property type="molecule type" value="Genomic_DNA"/>
</dbReference>
<evidence type="ECO:0000313" key="4">
    <source>
        <dbReference type="Proteomes" id="UP001215231"/>
    </source>
</evidence>
<feature type="compositionally biased region" description="Basic residues" evidence="1">
    <location>
        <begin position="88"/>
        <end position="101"/>
    </location>
</feature>
<feature type="domain" description="HTH cro/C1-type" evidence="2">
    <location>
        <begin position="11"/>
        <end position="65"/>
    </location>
</feature>
<dbReference type="RefSeq" id="WP_274050670.1">
    <property type="nucleotide sequence ID" value="NZ_CP059693.1"/>
</dbReference>
<dbReference type="PROSITE" id="PS50943">
    <property type="entry name" value="HTH_CROC1"/>
    <property type="match status" value="1"/>
</dbReference>
<protein>
    <submittedName>
        <fullName evidence="3">Helix-turn-helix transcriptional regulator</fullName>
    </submittedName>
</protein>
<dbReference type="SUPFAM" id="SSF47413">
    <property type="entry name" value="lambda repressor-like DNA-binding domains"/>
    <property type="match status" value="1"/>
</dbReference>
<dbReference type="Gene3D" id="1.10.260.40">
    <property type="entry name" value="lambda repressor-like DNA-binding domains"/>
    <property type="match status" value="1"/>
</dbReference>
<gene>
    <name evidence="3" type="ORF">H3N35_20545</name>
</gene>
<reference evidence="3 4" key="1">
    <citation type="journal article" date="2022" name="Mar. Drugs">
        <title>Bioassay-Guided Fractionation Leads to the Detection of Cholic Acid Generated by the Rare Thalassomonas sp.</title>
        <authorList>
            <person name="Pheiffer F."/>
            <person name="Schneider Y.K."/>
            <person name="Hansen E.H."/>
            <person name="Andersen J.H."/>
            <person name="Isaksson J."/>
            <person name="Busche T."/>
            <person name="R C."/>
            <person name="Kalinowski J."/>
            <person name="Zyl L.V."/>
            <person name="Trindade M."/>
        </authorList>
    </citation>
    <scope>NUCLEOTIDE SEQUENCE [LARGE SCALE GENOMIC DNA]</scope>
    <source>
        <strain evidence="3 4">A5K-61T</strain>
    </source>
</reference>
<evidence type="ECO:0000313" key="3">
    <source>
        <dbReference type="EMBL" id="WDE10624.1"/>
    </source>
</evidence>
<keyword evidence="4" id="KW-1185">Reference proteome</keyword>
<dbReference type="CDD" id="cd00093">
    <property type="entry name" value="HTH_XRE"/>
    <property type="match status" value="1"/>
</dbReference>
<dbReference type="InterPro" id="IPR010982">
    <property type="entry name" value="Lambda_DNA-bd_dom_sf"/>
</dbReference>
<name>A0ABY7VAE0_9GAMM</name>
<feature type="compositionally biased region" description="Basic and acidic residues" evidence="1">
    <location>
        <begin position="109"/>
        <end position="124"/>
    </location>
</feature>
<feature type="region of interest" description="Disordered" evidence="1">
    <location>
        <begin position="83"/>
        <end position="124"/>
    </location>
</feature>
<dbReference type="InterPro" id="IPR001387">
    <property type="entry name" value="Cro/C1-type_HTH"/>
</dbReference>
<dbReference type="Proteomes" id="UP001215231">
    <property type="component" value="Chromosome"/>
</dbReference>